<dbReference type="Proteomes" id="UP000664859">
    <property type="component" value="Unassembled WGS sequence"/>
</dbReference>
<protein>
    <submittedName>
        <fullName evidence="5">Glycoside hydrolase superfamily</fullName>
    </submittedName>
</protein>
<dbReference type="InterPro" id="IPR017853">
    <property type="entry name" value="GH"/>
</dbReference>
<organism evidence="5 6">
    <name type="scientific">Tribonema minus</name>
    <dbReference type="NCBI Taxonomy" id="303371"/>
    <lineage>
        <taxon>Eukaryota</taxon>
        <taxon>Sar</taxon>
        <taxon>Stramenopiles</taxon>
        <taxon>Ochrophyta</taxon>
        <taxon>PX clade</taxon>
        <taxon>Xanthophyceae</taxon>
        <taxon>Tribonematales</taxon>
        <taxon>Tribonemataceae</taxon>
        <taxon>Tribonema</taxon>
    </lineage>
</organism>
<keyword evidence="3" id="KW-0326">Glycosidase</keyword>
<keyword evidence="2 5" id="KW-0378">Hydrolase</keyword>
<dbReference type="PANTHER" id="PTHR40079:SF4">
    <property type="entry name" value="GH26 DOMAIN-CONTAINING PROTEIN-RELATED"/>
    <property type="match status" value="1"/>
</dbReference>
<evidence type="ECO:0000256" key="1">
    <source>
        <dbReference type="ARBA" id="ARBA00007754"/>
    </source>
</evidence>
<comment type="caution">
    <text evidence="5">The sequence shown here is derived from an EMBL/GenBank/DDBJ whole genome shotgun (WGS) entry which is preliminary data.</text>
</comment>
<proteinExistence type="inferred from homology"/>
<evidence type="ECO:0000313" key="6">
    <source>
        <dbReference type="Proteomes" id="UP000664859"/>
    </source>
</evidence>
<dbReference type="InterPro" id="IPR000805">
    <property type="entry name" value="Glyco_hydro_26"/>
</dbReference>
<dbReference type="EMBL" id="JAFCMP010000223">
    <property type="protein sequence ID" value="KAG5183147.1"/>
    <property type="molecule type" value="Genomic_DNA"/>
</dbReference>
<name>A0A836CET3_9STRA</name>
<dbReference type="GO" id="GO:0006080">
    <property type="term" value="P:substituted mannan metabolic process"/>
    <property type="evidence" value="ECO:0007669"/>
    <property type="project" value="InterPro"/>
</dbReference>
<evidence type="ECO:0000256" key="3">
    <source>
        <dbReference type="ARBA" id="ARBA00023295"/>
    </source>
</evidence>
<reference evidence="5" key="1">
    <citation type="submission" date="2021-02" db="EMBL/GenBank/DDBJ databases">
        <title>First Annotated Genome of the Yellow-green Alga Tribonema minus.</title>
        <authorList>
            <person name="Mahan K.M."/>
        </authorList>
    </citation>
    <scope>NUCLEOTIDE SEQUENCE</scope>
    <source>
        <strain evidence="5">UTEX B ZZ1240</strain>
    </source>
</reference>
<dbReference type="AlphaFoldDB" id="A0A836CET3"/>
<dbReference type="GO" id="GO:0016985">
    <property type="term" value="F:mannan endo-1,4-beta-mannosidase activity"/>
    <property type="evidence" value="ECO:0007669"/>
    <property type="project" value="InterPro"/>
</dbReference>
<dbReference type="Gene3D" id="3.20.20.80">
    <property type="entry name" value="Glycosidases"/>
    <property type="match status" value="1"/>
</dbReference>
<evidence type="ECO:0000313" key="5">
    <source>
        <dbReference type="EMBL" id="KAG5183147.1"/>
    </source>
</evidence>
<dbReference type="SUPFAM" id="SSF51445">
    <property type="entry name" value="(Trans)glycosidases"/>
    <property type="match status" value="1"/>
</dbReference>
<accession>A0A836CET3</accession>
<dbReference type="Pfam" id="PF02156">
    <property type="entry name" value="Glyco_hydro_26"/>
    <property type="match status" value="1"/>
</dbReference>
<dbReference type="InterPro" id="IPR022790">
    <property type="entry name" value="GH26_dom"/>
</dbReference>
<dbReference type="OrthoDB" id="428177at2759"/>
<comment type="similarity">
    <text evidence="1">Belongs to the glycosyl hydrolase 26 family.</text>
</comment>
<evidence type="ECO:0000259" key="4">
    <source>
        <dbReference type="PROSITE" id="PS51764"/>
    </source>
</evidence>
<feature type="domain" description="GH26" evidence="4">
    <location>
        <begin position="1"/>
        <end position="273"/>
    </location>
</feature>
<keyword evidence="6" id="KW-1185">Reference proteome</keyword>
<sequence length="276" mass="31094">MRFYASAFCGTDAAIFDFERQRRIVFNAVQVYRPINSVGFNYIATRGKQLQIVTEFPGTLSDILDGKFDDDVRRLGRDIKAGGEEVWIRQLHEFNYAGTYPWCIDLSPASIALFKRAWRRIVSLYREVGAPVRFQWCLQAKNPGKVQVPYSQLYPGDDAVDAVGVDLYINPGSKLVSLKQRLQDGVYSQLAAFGKPVFIGETSCTDEGLDKAGWMREAWRDLASPSFDSITTVNFFLVDKDPRRWWGLNTAAEVKGFVAGYREYAEARGIAQAPAS</sequence>
<gene>
    <name evidence="5" type="ORF">JKP88DRAFT_273126</name>
</gene>
<dbReference type="PROSITE" id="PS51764">
    <property type="entry name" value="GH26"/>
    <property type="match status" value="1"/>
</dbReference>
<dbReference type="PANTHER" id="PTHR40079">
    <property type="entry name" value="MANNAN ENDO-1,4-BETA-MANNOSIDASE E-RELATED"/>
    <property type="match status" value="1"/>
</dbReference>
<evidence type="ECO:0000256" key="2">
    <source>
        <dbReference type="ARBA" id="ARBA00022801"/>
    </source>
</evidence>